<evidence type="ECO:0000256" key="1">
    <source>
        <dbReference type="SAM" id="Phobius"/>
    </source>
</evidence>
<dbReference type="EMBL" id="CP043504">
    <property type="protein sequence ID" value="QEO09830.1"/>
    <property type="molecule type" value="Genomic_DNA"/>
</dbReference>
<organism evidence="2 3">
    <name type="scientific">Protaetiibacter larvae</name>
    <dbReference type="NCBI Taxonomy" id="2592654"/>
    <lineage>
        <taxon>Bacteria</taxon>
        <taxon>Bacillati</taxon>
        <taxon>Actinomycetota</taxon>
        <taxon>Actinomycetes</taxon>
        <taxon>Micrococcales</taxon>
        <taxon>Microbacteriaceae</taxon>
        <taxon>Protaetiibacter</taxon>
    </lineage>
</organism>
<sequence length="261" mass="28136">MDLVGLLLVALLLQTAIVALQVGDATTGFVDARRVRDTDDPEIITRNSVRELTWTIAVTAISAVLVTFGVDAAARSLFEFDRPWVAFLSLVVTALVAFAIGTVAVLAVVRRDRPTYARIRRDLRDRSILQLDQDELAAFDARLAEADRLRVRRSAAGSTLRLVALLVVLGIAVPSAIGAFAEGLPGFAVGTIIAGALSVAAFIVAVRASVVRDAAVDAVREAQRAEVVALLERARIPQRRNTPGLRDRVTRALAILREQQK</sequence>
<keyword evidence="1" id="KW-0472">Membrane</keyword>
<dbReference type="Proteomes" id="UP000322159">
    <property type="component" value="Chromosome"/>
</dbReference>
<proteinExistence type="predicted"/>
<dbReference type="RefSeq" id="WP_149325249.1">
    <property type="nucleotide sequence ID" value="NZ_CP043504.1"/>
</dbReference>
<keyword evidence="1" id="KW-0812">Transmembrane</keyword>
<reference evidence="2 3" key="1">
    <citation type="submission" date="2019-09" db="EMBL/GenBank/DDBJ databases">
        <title>Genome sequencing of strain KACC 19322.</title>
        <authorList>
            <person name="Heo J."/>
            <person name="Kim S.-J."/>
            <person name="Kim J.-S."/>
            <person name="Hong S.-B."/>
            <person name="Kwon S.-W."/>
        </authorList>
    </citation>
    <scope>NUCLEOTIDE SEQUENCE [LARGE SCALE GENOMIC DNA]</scope>
    <source>
        <strain evidence="2 3">KACC 19322</strain>
    </source>
</reference>
<evidence type="ECO:0000313" key="3">
    <source>
        <dbReference type="Proteomes" id="UP000322159"/>
    </source>
</evidence>
<feature type="transmembrane region" description="Helical" evidence="1">
    <location>
        <begin position="160"/>
        <end position="181"/>
    </location>
</feature>
<evidence type="ECO:0000313" key="2">
    <source>
        <dbReference type="EMBL" id="QEO09830.1"/>
    </source>
</evidence>
<dbReference type="OrthoDB" id="5114966at2"/>
<keyword evidence="3" id="KW-1185">Reference proteome</keyword>
<feature type="transmembrane region" description="Helical" evidence="1">
    <location>
        <begin position="187"/>
        <end position="206"/>
    </location>
</feature>
<name>A0A5C1Y870_9MICO</name>
<dbReference type="KEGG" id="lyk:FLP23_07305"/>
<dbReference type="AlphaFoldDB" id="A0A5C1Y870"/>
<gene>
    <name evidence="2" type="ORF">FLP23_07305</name>
</gene>
<feature type="transmembrane region" description="Helical" evidence="1">
    <location>
        <begin position="84"/>
        <end position="109"/>
    </location>
</feature>
<protein>
    <submittedName>
        <fullName evidence="2">Uncharacterized protein</fullName>
    </submittedName>
</protein>
<accession>A0A5C1Y870</accession>
<keyword evidence="1" id="KW-1133">Transmembrane helix</keyword>